<dbReference type="RefSeq" id="WP_169141025.1">
    <property type="nucleotide sequence ID" value="NZ_WTVS01000024.1"/>
</dbReference>
<dbReference type="EMBL" id="WTVS01000024">
    <property type="protein sequence ID" value="NMF98268.1"/>
    <property type="molecule type" value="Genomic_DNA"/>
</dbReference>
<evidence type="ECO:0000256" key="1">
    <source>
        <dbReference type="SAM" id="MobiDB-lite"/>
    </source>
</evidence>
<protein>
    <submittedName>
        <fullName evidence="2">Uncharacterized protein</fullName>
    </submittedName>
</protein>
<accession>A0ABX1NG36</accession>
<comment type="caution">
    <text evidence="2">The sequence shown here is derived from an EMBL/GenBank/DDBJ whole genome shotgun (WGS) entry which is preliminary data.</text>
</comment>
<sequence>MSETTMIAPRPGRLYRLLACAVVAAGIPRLAMPVQQDALQPGRFGHVAEQVPQHAAALQHPGLIPAPQGADRIERASPGARAPDQAESGGLAGINSPGAGESLLFAGVTVLDDAVMDGLRGGFETPGGLMLSFGIERLVYINGELLSTTSLNVADLGTLVGGSAEAAKALTVGSTVGLIQNGPNNTFDASMISSGAFATVIQNTLNDQTILSVTTINATVNSMDMLQANRIGDSLRSTVNSALFR</sequence>
<dbReference type="Proteomes" id="UP000634522">
    <property type="component" value="Unassembled WGS sequence"/>
</dbReference>
<organism evidence="2 3">
    <name type="scientific">Aromatoleum toluolicum</name>
    <dbReference type="NCBI Taxonomy" id="90060"/>
    <lineage>
        <taxon>Bacteria</taxon>
        <taxon>Pseudomonadati</taxon>
        <taxon>Pseudomonadota</taxon>
        <taxon>Betaproteobacteria</taxon>
        <taxon>Rhodocyclales</taxon>
        <taxon>Rhodocyclaceae</taxon>
        <taxon>Aromatoleum</taxon>
    </lineage>
</organism>
<reference evidence="2 3" key="1">
    <citation type="submission" date="2019-12" db="EMBL/GenBank/DDBJ databases">
        <title>Comparative genomics gives insights into the taxonomy of the Azoarcus-Aromatoleum group and reveals separate origins of nif in the plant-associated Azoarcus and non-plant-associated Aromatoleum sub-groups.</title>
        <authorList>
            <person name="Lafos M."/>
            <person name="Maluk M."/>
            <person name="Batista M."/>
            <person name="Junghare M."/>
            <person name="Carmona M."/>
            <person name="Faoro H."/>
            <person name="Cruz L.M."/>
            <person name="Battistoni F."/>
            <person name="De Souza E."/>
            <person name="Pedrosa F."/>
            <person name="Chen W.-M."/>
            <person name="Poole P.S."/>
            <person name="Dixon R.A."/>
            <person name="James E.K."/>
        </authorList>
    </citation>
    <scope>NUCLEOTIDE SEQUENCE [LARGE SCALE GENOMIC DNA]</scope>
    <source>
        <strain evidence="2 3">T</strain>
    </source>
</reference>
<keyword evidence="3" id="KW-1185">Reference proteome</keyword>
<evidence type="ECO:0000313" key="3">
    <source>
        <dbReference type="Proteomes" id="UP000634522"/>
    </source>
</evidence>
<evidence type="ECO:0000313" key="2">
    <source>
        <dbReference type="EMBL" id="NMF98268.1"/>
    </source>
</evidence>
<gene>
    <name evidence="2" type="ORF">GPA27_12825</name>
</gene>
<feature type="region of interest" description="Disordered" evidence="1">
    <location>
        <begin position="67"/>
        <end position="93"/>
    </location>
</feature>
<proteinExistence type="predicted"/>
<name>A0ABX1NG36_9RHOO</name>